<protein>
    <submittedName>
        <fullName evidence="2">Uncharacterized protein</fullName>
    </submittedName>
</protein>
<proteinExistence type="predicted"/>
<evidence type="ECO:0000313" key="2">
    <source>
        <dbReference type="EMBL" id="NNH67166.1"/>
    </source>
</evidence>
<organism evidence="2 3">
    <name type="scientific">Rhizobium laguerreae</name>
    <dbReference type="NCBI Taxonomy" id="1076926"/>
    <lineage>
        <taxon>Bacteria</taxon>
        <taxon>Pseudomonadati</taxon>
        <taxon>Pseudomonadota</taxon>
        <taxon>Alphaproteobacteria</taxon>
        <taxon>Hyphomicrobiales</taxon>
        <taxon>Rhizobiaceae</taxon>
        <taxon>Rhizobium/Agrobacterium group</taxon>
        <taxon>Rhizobium</taxon>
    </lineage>
</organism>
<evidence type="ECO:0000313" key="3">
    <source>
        <dbReference type="Proteomes" id="UP000530654"/>
    </source>
</evidence>
<dbReference type="AlphaFoldDB" id="A0A7Y2RAE1"/>
<reference evidence="2 3" key="1">
    <citation type="submission" date="2020-04" db="EMBL/GenBank/DDBJ databases">
        <title>Rhizobium bacterial biofertilizers improve the content of phenolic compounds of Lactuca sativa L. under non-saline and saline-stress conditions.</title>
        <authorList>
            <person name="Ayuso-Calles M."/>
            <person name="Garcia-Estevez I."/>
            <person name="Jimenez-Gomez A."/>
            <person name="Flores-Felix J.D."/>
            <person name="Escribano-Bailon M."/>
            <person name="Rivas R."/>
        </authorList>
    </citation>
    <scope>NUCLEOTIDE SEQUENCE [LARGE SCALE GENOMIC DNA]</scope>
    <source>
        <strain evidence="2 3">GPTR02</strain>
    </source>
</reference>
<accession>A0A7Y2RAE1</accession>
<keyword evidence="1" id="KW-0472">Membrane</keyword>
<sequence>MIYHEDKSSGVAFPVVVILIAMIAIIGSLALSSGHHTSARVWIPNSSVGPSYVSSR</sequence>
<feature type="transmembrane region" description="Helical" evidence="1">
    <location>
        <begin position="12"/>
        <end position="31"/>
    </location>
</feature>
<comment type="caution">
    <text evidence="2">The sequence shown here is derived from an EMBL/GenBank/DDBJ whole genome shotgun (WGS) entry which is preliminary data.</text>
</comment>
<keyword evidence="1" id="KW-0812">Transmembrane</keyword>
<dbReference type="Proteomes" id="UP000530654">
    <property type="component" value="Unassembled WGS sequence"/>
</dbReference>
<gene>
    <name evidence="2" type="ORF">HLI17_28515</name>
</gene>
<keyword evidence="1" id="KW-1133">Transmembrane helix</keyword>
<evidence type="ECO:0000256" key="1">
    <source>
        <dbReference type="SAM" id="Phobius"/>
    </source>
</evidence>
<dbReference type="RefSeq" id="WP_170282487.1">
    <property type="nucleotide sequence ID" value="NZ_JABEQY010000034.1"/>
</dbReference>
<dbReference type="EMBL" id="JABEQY010000034">
    <property type="protein sequence ID" value="NNH67166.1"/>
    <property type="molecule type" value="Genomic_DNA"/>
</dbReference>
<name>A0A7Y2RAE1_9HYPH</name>